<protein>
    <submittedName>
        <fullName evidence="1">Uncharacterized protein</fullName>
    </submittedName>
</protein>
<comment type="caution">
    <text evidence="1">The sequence shown here is derived from an EMBL/GenBank/DDBJ whole genome shotgun (WGS) entry which is preliminary data.</text>
</comment>
<reference evidence="1 2" key="1">
    <citation type="submission" date="2022-10" db="EMBL/GenBank/DDBJ databases">
        <title>Identification of biosynthetic pathway for the production of the potent trypsin inhibitor radiosumin.</title>
        <authorList>
            <person name="Fewer D.P."/>
            <person name="Delbaje E."/>
            <person name="Ouyang X."/>
            <person name="Agostino P.D."/>
            <person name="Wahlsten M."/>
            <person name="Jokela J."/>
            <person name="Permi P."/>
            <person name="Haapaniemi E."/>
            <person name="Koistinen H."/>
        </authorList>
    </citation>
    <scope>NUCLEOTIDE SEQUENCE [LARGE SCALE GENOMIC DNA]</scope>
    <source>
        <strain evidence="1 2">NIES-515</strain>
    </source>
</reference>
<dbReference type="RefSeq" id="WP_263746445.1">
    <property type="nucleotide sequence ID" value="NZ_JAOWRF010000223.1"/>
</dbReference>
<gene>
    <name evidence="1" type="ORF">OGM63_15290</name>
</gene>
<dbReference type="Proteomes" id="UP001526143">
    <property type="component" value="Unassembled WGS sequence"/>
</dbReference>
<dbReference type="EMBL" id="JAOWRF010000223">
    <property type="protein sequence ID" value="MCV3214865.1"/>
    <property type="molecule type" value="Genomic_DNA"/>
</dbReference>
<evidence type="ECO:0000313" key="2">
    <source>
        <dbReference type="Proteomes" id="UP001526143"/>
    </source>
</evidence>
<organism evidence="1 2">
    <name type="scientific">Plectonema radiosum NIES-515</name>
    <dbReference type="NCBI Taxonomy" id="2986073"/>
    <lineage>
        <taxon>Bacteria</taxon>
        <taxon>Bacillati</taxon>
        <taxon>Cyanobacteriota</taxon>
        <taxon>Cyanophyceae</taxon>
        <taxon>Oscillatoriophycideae</taxon>
        <taxon>Oscillatoriales</taxon>
        <taxon>Microcoleaceae</taxon>
        <taxon>Plectonema</taxon>
    </lineage>
</organism>
<evidence type="ECO:0000313" key="1">
    <source>
        <dbReference type="EMBL" id="MCV3214865.1"/>
    </source>
</evidence>
<keyword evidence="2" id="KW-1185">Reference proteome</keyword>
<name>A0ABT3B0G1_9CYAN</name>
<proteinExistence type="predicted"/>
<sequence length="52" mass="5782">MSRDKRAIVQYGSVKNICEPKTLVETLHLLVSTYVNRTVLSDRLPPGVKTPG</sequence>
<accession>A0ABT3B0G1</accession>